<dbReference type="EMBL" id="GL349433">
    <property type="protein sequence ID" value="KNC45969.1"/>
    <property type="molecule type" value="Genomic_DNA"/>
</dbReference>
<protein>
    <submittedName>
        <fullName evidence="1">Uncharacterized protein</fullName>
    </submittedName>
</protein>
<dbReference type="Proteomes" id="UP000054408">
    <property type="component" value="Unassembled WGS sequence"/>
</dbReference>
<dbReference type="GeneID" id="25559908"/>
<gene>
    <name evidence="1" type="ORF">AMSG_00085</name>
</gene>
<evidence type="ECO:0000313" key="2">
    <source>
        <dbReference type="Proteomes" id="UP000054408"/>
    </source>
</evidence>
<accession>A0A0L0D0R6</accession>
<sequence>MEPKDELELAPSRGPRHGLSGQRLAVYAAFVALCGSLDKDAALALTADALKDSQEARLLEDYGGVFI</sequence>
<proteinExistence type="predicted"/>
<keyword evidence="2" id="KW-1185">Reference proteome</keyword>
<dbReference type="RefSeq" id="XP_013762950.1">
    <property type="nucleotide sequence ID" value="XM_013907496.1"/>
</dbReference>
<reference evidence="1 2" key="1">
    <citation type="submission" date="2010-05" db="EMBL/GenBank/DDBJ databases">
        <title>The Genome Sequence of Thecamonas trahens ATCC 50062.</title>
        <authorList>
            <consortium name="The Broad Institute Genome Sequencing Platform"/>
            <person name="Russ C."/>
            <person name="Cuomo C."/>
            <person name="Shea T."/>
            <person name="Young S.K."/>
            <person name="Zeng Q."/>
            <person name="Koehrsen M."/>
            <person name="Haas B."/>
            <person name="Borodovsky M."/>
            <person name="Guigo R."/>
            <person name="Alvarado L."/>
            <person name="Berlin A."/>
            <person name="Bochicchio J."/>
            <person name="Borenstein D."/>
            <person name="Chapman S."/>
            <person name="Chen Z."/>
            <person name="Freedman E."/>
            <person name="Gellesch M."/>
            <person name="Goldberg J."/>
            <person name="Griggs A."/>
            <person name="Gujja S."/>
            <person name="Heilman E."/>
            <person name="Heiman D."/>
            <person name="Hepburn T."/>
            <person name="Howarth C."/>
            <person name="Jen D."/>
            <person name="Larson L."/>
            <person name="Mehta T."/>
            <person name="Park D."/>
            <person name="Pearson M."/>
            <person name="Roberts A."/>
            <person name="Saif S."/>
            <person name="Shenoy N."/>
            <person name="Sisk P."/>
            <person name="Stolte C."/>
            <person name="Sykes S."/>
            <person name="Thomson T."/>
            <person name="Walk T."/>
            <person name="White J."/>
            <person name="Yandava C."/>
            <person name="Burger G."/>
            <person name="Gray M.W."/>
            <person name="Holland P.W.H."/>
            <person name="King N."/>
            <person name="Lang F.B.F."/>
            <person name="Roger A.J."/>
            <person name="Ruiz-Trillo I."/>
            <person name="Lander E."/>
            <person name="Nusbaum C."/>
        </authorList>
    </citation>
    <scope>NUCLEOTIDE SEQUENCE [LARGE SCALE GENOMIC DNA]</scope>
    <source>
        <strain evidence="1 2">ATCC 50062</strain>
    </source>
</reference>
<dbReference type="AlphaFoldDB" id="A0A0L0D0R6"/>
<name>A0A0L0D0R6_THETB</name>
<organism evidence="1 2">
    <name type="scientific">Thecamonas trahens ATCC 50062</name>
    <dbReference type="NCBI Taxonomy" id="461836"/>
    <lineage>
        <taxon>Eukaryota</taxon>
        <taxon>Apusozoa</taxon>
        <taxon>Apusomonadida</taxon>
        <taxon>Apusomonadidae</taxon>
        <taxon>Thecamonas</taxon>
    </lineage>
</organism>
<evidence type="ECO:0000313" key="1">
    <source>
        <dbReference type="EMBL" id="KNC45969.1"/>
    </source>
</evidence>